<keyword evidence="2" id="KW-1185">Reference proteome</keyword>
<dbReference type="EMBL" id="JNFQ01000006">
    <property type="protein sequence ID" value="KFG71702.1"/>
    <property type="molecule type" value="Genomic_DNA"/>
</dbReference>
<name>A0A086MS34_9ACTN</name>
<comment type="caution">
    <text evidence="1">The sequence shown here is derived from an EMBL/GenBank/DDBJ whole genome shotgun (WGS) entry which is preliminary data.</text>
</comment>
<reference evidence="1 2" key="1">
    <citation type="submission" date="2014-05" db="EMBL/GenBank/DDBJ databases">
        <title>Complete genome sequence of the Streptomyces mutabilis TRM45540.</title>
        <authorList>
            <person name="Luo X."/>
            <person name="Zhang L."/>
        </authorList>
    </citation>
    <scope>NUCLEOTIDE SEQUENCE [LARGE SCALE GENOMIC DNA]</scope>
    <source>
        <strain evidence="1 2">TRM45540</strain>
    </source>
</reference>
<dbReference type="HOGENOM" id="CLU_110660_0_0_11"/>
<accession>A0A086MS34</accession>
<protein>
    <submittedName>
        <fullName evidence="1">Uncharacterized protein</fullName>
    </submittedName>
</protein>
<dbReference type="Proteomes" id="UP000029095">
    <property type="component" value="Unassembled WGS sequence"/>
</dbReference>
<dbReference type="AlphaFoldDB" id="A0A086MS34"/>
<evidence type="ECO:0000313" key="2">
    <source>
        <dbReference type="Proteomes" id="UP000029095"/>
    </source>
</evidence>
<gene>
    <name evidence="1" type="ORF">FM21_33680</name>
</gene>
<evidence type="ECO:0000313" key="1">
    <source>
        <dbReference type="EMBL" id="KFG71702.1"/>
    </source>
</evidence>
<sequence length="236" mass="25467">MWPNSTAATTSCPPRGMGEPVDVPALEALSHNRRADVRAAVCAVETAMLPVRPAHYRALAETPLRVVVEQVLAASGRTLLAVGGGYLSGYTDEIRQRLAHEGIGVLPRDDRAVLTLILLFSVAIPRASGTTLPEQLWTQGTPVPRDQLKDCQVSDVVLTGALQRLTDADLVRRTKSNYVLGNQFLRLTPTAGADLFEQLILLADPDGPLAESIRRRRALRAVPPAAAPDHEVHDTP</sequence>
<proteinExistence type="predicted"/>
<dbReference type="STRING" id="1915400.FM21_33680"/>
<organism evidence="1 2">
    <name type="scientific">Streptomyces mutabilis</name>
    <dbReference type="NCBI Taxonomy" id="67332"/>
    <lineage>
        <taxon>Bacteria</taxon>
        <taxon>Bacillati</taxon>
        <taxon>Actinomycetota</taxon>
        <taxon>Actinomycetes</taxon>
        <taxon>Kitasatosporales</taxon>
        <taxon>Streptomycetaceae</taxon>
        <taxon>Streptomyces</taxon>
    </lineage>
</organism>